<evidence type="ECO:0000256" key="2">
    <source>
        <dbReference type="ARBA" id="ARBA00023125"/>
    </source>
</evidence>
<dbReference type="PANTHER" id="PTHR33164">
    <property type="entry name" value="TRANSCRIPTIONAL REGULATOR, MARR FAMILY"/>
    <property type="match status" value="1"/>
</dbReference>
<dbReference type="SMART" id="SM00347">
    <property type="entry name" value="HTH_MARR"/>
    <property type="match status" value="1"/>
</dbReference>
<dbReference type="PANTHER" id="PTHR33164:SF64">
    <property type="entry name" value="TRANSCRIPTIONAL REGULATOR SLYA"/>
    <property type="match status" value="1"/>
</dbReference>
<dbReference type="AlphaFoldDB" id="A0A841C015"/>
<dbReference type="SUPFAM" id="SSF46785">
    <property type="entry name" value="Winged helix' DNA-binding domain"/>
    <property type="match status" value="1"/>
</dbReference>
<evidence type="ECO:0000259" key="4">
    <source>
        <dbReference type="PROSITE" id="PS50995"/>
    </source>
</evidence>
<keyword evidence="1" id="KW-0805">Transcription regulation</keyword>
<sequence length="141" mass="15586">MGLSQPDLMQLLTRAERLLARRVAEIVADEGHTIDGWRVISLLADGAGHPMTAIADQVFLPPGTLTKLVDHLVEHNLVHRKVDPEDRRRIRAYLTPRGRAMHERVDARVQASIAGLSADDAHLRSLLAGLVEAMEQRPALV</sequence>
<evidence type="ECO:0000256" key="1">
    <source>
        <dbReference type="ARBA" id="ARBA00023015"/>
    </source>
</evidence>
<evidence type="ECO:0000256" key="3">
    <source>
        <dbReference type="ARBA" id="ARBA00023163"/>
    </source>
</evidence>
<accession>A0A841C015</accession>
<dbReference type="Proteomes" id="UP000587527">
    <property type="component" value="Unassembled WGS sequence"/>
</dbReference>
<gene>
    <name evidence="5" type="ORF">F4553_005816</name>
</gene>
<proteinExistence type="predicted"/>
<dbReference type="PROSITE" id="PS50995">
    <property type="entry name" value="HTH_MARR_2"/>
    <property type="match status" value="1"/>
</dbReference>
<organism evidence="5 6">
    <name type="scientific">Allocatelliglobosispora scoriae</name>
    <dbReference type="NCBI Taxonomy" id="643052"/>
    <lineage>
        <taxon>Bacteria</taxon>
        <taxon>Bacillati</taxon>
        <taxon>Actinomycetota</taxon>
        <taxon>Actinomycetes</taxon>
        <taxon>Micromonosporales</taxon>
        <taxon>Micromonosporaceae</taxon>
        <taxon>Allocatelliglobosispora</taxon>
    </lineage>
</organism>
<dbReference type="GO" id="GO:0006950">
    <property type="term" value="P:response to stress"/>
    <property type="evidence" value="ECO:0007669"/>
    <property type="project" value="TreeGrafter"/>
</dbReference>
<protein>
    <submittedName>
        <fullName evidence="5">DNA-binding MarR family transcriptional regulator</fullName>
    </submittedName>
</protein>
<dbReference type="RefSeq" id="WP_312875420.1">
    <property type="nucleotide sequence ID" value="NZ_JACHMN010000003.1"/>
</dbReference>
<keyword evidence="2 5" id="KW-0238">DNA-binding</keyword>
<dbReference type="InterPro" id="IPR039422">
    <property type="entry name" value="MarR/SlyA-like"/>
</dbReference>
<keyword evidence="6" id="KW-1185">Reference proteome</keyword>
<name>A0A841C015_9ACTN</name>
<dbReference type="Pfam" id="PF01047">
    <property type="entry name" value="MarR"/>
    <property type="match status" value="1"/>
</dbReference>
<dbReference type="EMBL" id="JACHMN010000003">
    <property type="protein sequence ID" value="MBB5872382.1"/>
    <property type="molecule type" value="Genomic_DNA"/>
</dbReference>
<feature type="domain" description="HTH marR-type" evidence="4">
    <location>
        <begin position="5"/>
        <end position="136"/>
    </location>
</feature>
<dbReference type="GO" id="GO:0003700">
    <property type="term" value="F:DNA-binding transcription factor activity"/>
    <property type="evidence" value="ECO:0007669"/>
    <property type="project" value="InterPro"/>
</dbReference>
<evidence type="ECO:0000313" key="5">
    <source>
        <dbReference type="EMBL" id="MBB5872382.1"/>
    </source>
</evidence>
<comment type="caution">
    <text evidence="5">The sequence shown here is derived from an EMBL/GenBank/DDBJ whole genome shotgun (WGS) entry which is preliminary data.</text>
</comment>
<dbReference type="InterPro" id="IPR000835">
    <property type="entry name" value="HTH_MarR-typ"/>
</dbReference>
<dbReference type="GO" id="GO:0003677">
    <property type="term" value="F:DNA binding"/>
    <property type="evidence" value="ECO:0007669"/>
    <property type="project" value="UniProtKB-KW"/>
</dbReference>
<reference evidence="5 6" key="1">
    <citation type="submission" date="2020-08" db="EMBL/GenBank/DDBJ databases">
        <title>Sequencing the genomes of 1000 actinobacteria strains.</title>
        <authorList>
            <person name="Klenk H.-P."/>
        </authorList>
    </citation>
    <scope>NUCLEOTIDE SEQUENCE [LARGE SCALE GENOMIC DNA]</scope>
    <source>
        <strain evidence="5 6">DSM 45362</strain>
    </source>
</reference>
<dbReference type="InterPro" id="IPR036388">
    <property type="entry name" value="WH-like_DNA-bd_sf"/>
</dbReference>
<dbReference type="InterPro" id="IPR036390">
    <property type="entry name" value="WH_DNA-bd_sf"/>
</dbReference>
<dbReference type="Gene3D" id="1.10.10.10">
    <property type="entry name" value="Winged helix-like DNA-binding domain superfamily/Winged helix DNA-binding domain"/>
    <property type="match status" value="1"/>
</dbReference>
<keyword evidence="3" id="KW-0804">Transcription</keyword>
<evidence type="ECO:0000313" key="6">
    <source>
        <dbReference type="Proteomes" id="UP000587527"/>
    </source>
</evidence>